<dbReference type="InterPro" id="IPR036844">
    <property type="entry name" value="Hint_dom_sf"/>
</dbReference>
<dbReference type="SUPFAM" id="SSF51294">
    <property type="entry name" value="Hedgehog/intein (Hint) domain"/>
    <property type="match status" value="1"/>
</dbReference>
<accession>A0ABY7QYI3</accession>
<evidence type="ECO:0000259" key="4">
    <source>
        <dbReference type="SMART" id="SM00306"/>
    </source>
</evidence>
<dbReference type="InterPro" id="IPR045351">
    <property type="entry name" value="DUF6531"/>
</dbReference>
<feature type="coiled-coil region" evidence="2">
    <location>
        <begin position="76"/>
        <end position="103"/>
    </location>
</feature>
<dbReference type="Gene3D" id="2.180.10.10">
    <property type="entry name" value="RHS repeat-associated core"/>
    <property type="match status" value="4"/>
</dbReference>
<evidence type="ECO:0000256" key="1">
    <source>
        <dbReference type="ARBA" id="ARBA00022737"/>
    </source>
</evidence>
<dbReference type="InterPro" id="IPR006530">
    <property type="entry name" value="YD"/>
</dbReference>
<name>A0ABY7QYI3_9ACTN</name>
<dbReference type="Pfam" id="PF05593">
    <property type="entry name" value="RHS_repeat"/>
    <property type="match status" value="8"/>
</dbReference>
<feature type="region of interest" description="Disordered" evidence="3">
    <location>
        <begin position="132"/>
        <end position="175"/>
    </location>
</feature>
<dbReference type="EMBL" id="CP115668">
    <property type="protein sequence ID" value="WCC79770.1"/>
    <property type="molecule type" value="Genomic_DNA"/>
</dbReference>
<organism evidence="5 6">
    <name type="scientific">Cutibacterium equinum</name>
    <dbReference type="NCBI Taxonomy" id="3016342"/>
    <lineage>
        <taxon>Bacteria</taxon>
        <taxon>Bacillati</taxon>
        <taxon>Actinomycetota</taxon>
        <taxon>Actinomycetes</taxon>
        <taxon>Propionibacteriales</taxon>
        <taxon>Propionibacteriaceae</taxon>
        <taxon>Cutibacterium</taxon>
    </lineage>
</organism>
<dbReference type="SUPFAM" id="SSF82171">
    <property type="entry name" value="DPP6 N-terminal domain-like"/>
    <property type="match status" value="1"/>
</dbReference>
<dbReference type="RefSeq" id="WP_271417956.1">
    <property type="nucleotide sequence ID" value="NZ_CP115668.1"/>
</dbReference>
<gene>
    <name evidence="5" type="ORF">O6R08_09915</name>
</gene>
<feature type="domain" description="Hint" evidence="4">
    <location>
        <begin position="1691"/>
        <end position="1786"/>
    </location>
</feature>
<dbReference type="Proteomes" id="UP001212097">
    <property type="component" value="Chromosome"/>
</dbReference>
<feature type="compositionally biased region" description="Polar residues" evidence="3">
    <location>
        <begin position="166"/>
        <end position="175"/>
    </location>
</feature>
<dbReference type="CDD" id="cd00081">
    <property type="entry name" value="Hint"/>
    <property type="match status" value="1"/>
</dbReference>
<dbReference type="InterPro" id="IPR030934">
    <property type="entry name" value="Intein_C"/>
</dbReference>
<dbReference type="InterPro" id="IPR006141">
    <property type="entry name" value="Intein_N"/>
</dbReference>
<dbReference type="SMART" id="SM00306">
    <property type="entry name" value="HintN"/>
    <property type="match status" value="1"/>
</dbReference>
<proteinExistence type="predicted"/>
<dbReference type="NCBIfam" id="TIGR01643">
    <property type="entry name" value="YD_repeat_2x"/>
    <property type="match status" value="15"/>
</dbReference>
<keyword evidence="1" id="KW-0677">Repeat</keyword>
<reference evidence="5 6" key="1">
    <citation type="submission" date="2023-06" db="EMBL/GenBank/DDBJ databases">
        <title>The Gram-positive Non-spore-bearing Anaerobic Bacilli of Human Feces.</title>
        <authorList>
            <person name="Eggerth A.H."/>
        </authorList>
    </citation>
    <scope>NUCLEOTIDE SEQUENCE [LARGE SCALE GENOMIC DNA]</scope>
    <source>
        <strain evidence="5 6">CBA3108</strain>
    </source>
</reference>
<keyword evidence="2" id="KW-0175">Coiled coil</keyword>
<dbReference type="PANTHER" id="PTHR32305:SF15">
    <property type="entry name" value="PROTEIN RHSA-RELATED"/>
    <property type="match status" value="1"/>
</dbReference>
<dbReference type="Pfam" id="PF25023">
    <property type="entry name" value="TEN_YD-shell"/>
    <property type="match status" value="1"/>
</dbReference>
<sequence>MANSDDYDLDKLSGMSPVAYDFGVASETRSVLRAAASALRGQRGARAAARNKGSEGFEGYYAELFEANGTQQLNDLDEIASNLDDAATKIDTLDQAARDENKRRADAAAWAQRRKDRGDFAQFFTDVLHTDDMPEPNFSEKLDGPTAWAPATPPPPRKALEGQRSAYGTSAGNTDNLQSFSRQTASLNDSMLPHPGKVDAALAAFARSCSWVTFDASSVAAALTAWNKANVDEITWADRVRELFVNAGGTGMAVPNSALDAALQASGISSSRDDIVVDPPTAMGGQPTSGFADDPVNAATGNFVEPQVDLGFTGGSATLEWGRVYNSMSQVCGAFGPGWSSLAESRLVVTDESARWVQADGRHIVFGRMGEGWGRAQCENLWLEQPTGMGGVAFLIRDNDGGSFAFSQAGRPVFQDRGLGSRVAFTYSEDRLVRLEHEFGRAVELVWSQDGRRVVEALASDGRRVGYVYDEQERLVESTGDTATHRYEWNEQGLMRRVVDADGVVEVDNTYDGQGRVVTQRSPHGRLSRYSYLGGRVTVVCDEDGARANTYVHDGKGRLVGVVDAEDHRQSASWDRFGNQVMVTDREGRTVVRSFDTRGHVIAEQTVSGARIEQDFDEQDRLIEVRVINDDQVSVTEMVYQGDNRNPARIVDPVGGVTVLEWDGSLLTKVVDPTGVTLTMGYDAHGDLVSTTNAAGHTARLERDEQGRVVAAITPLGHTTRYRYDERGMCVERIDPDGAVWRFEYSAGGRLLATVDPLGGRVEVERDEAGEESATIDELGRRVERRVDDLGNLTRVELPDGSAWQFSYDAMSRMQSMKDASGGVWQFSYDAEGTLKATTDATGGVRRYETNQMALPTAYLDDGKREEAVYDRLGRMVCHINADATSTKTRYDLAGLPVEIIDEAGGVTSIERDLAGRPVAVTQPMGQTFRYEYDECGRWAATISTGGDRYEMIYDADGRIEGEVWPTGERVTTTFDECGRAVARREPGRGLTRLKYDKLGRVVWSQDSWYGTRRFRYDAAGQMSEVVNAAGGVTHFAYDELGRIGEVTDPMGGVTRHTYDPMGRLLTSTDPLGRVTRYSYDAAGRVTRRVDGAGASMSWVYDSAGRQVEEWVNDTLLAATTRDFVGRTTTIVEGDARHELRFDVRGNLLWRGRGDQGVRWEYDQNSRRTCMIRPNGQSTSYEYDANNRVSAFIQEGLGRVVIDRDSLGRIVSVFTDGLYASWEYADGAVVRQRVERNGFISESVITRDENGRVVADKTDGITTFYSYDQTGQLVRAQTSEGLVTTWEYDANGRMVIEDAAGTVSRFTYDAASQLVSVTNPDGTTTYAYDDAGRRVREQGPAGERRFTWDPRGFLDSITQINHDGDKVAAQTQRLWVDALGELARVDQDSVWWDSSSFMPTLVQYGARSVVTEAGITGMVDGPDASWLPPQWSARDHGGNPMDPWAVATNVGVSAQGSLLVQGMEWMQARVYDPATRGFLSTDPLPGVAGAGWSGNPYAFAGNDPVNFSDPLGLRPLTDEDLKGYRDAARSPLAKAADAAGGWLKNNWEYVAGGAMVAAGGVLMATGVGGPLGGVLLGAGIDTIAQKATTGSVTWGEVAVSGAAGLVGGGLGAAAGKWAAGKAATCLGKNVVSGLTEGAIDGGIGQAGAYWAGPGPHTLRGGLKAVAVGAAGGGLVGGGAGALSTVTDVSRHGCFVAGTQVLMADGTSKNIEDVVAGDMVAAYNPETGHTEPGEVTDTYIHDQVATWQVTTESGTVTTTAVHPFYVDGKGWVEAQDLRAGDQLYDETGNLVTVVSIQATGQIATVYNFTVKDLHNYYVADDSSWILAHNGTATGCGLGGPGEWGPSKNHGSANARAYELQITGRPEGYYVNGVEFDGYQNGELLDAKGLGYEKLLTADWSRARGPLVKTARRQLEAAGSTPIHWIFAEEEAARAARKIIPEEIKISHVPFLR</sequence>
<dbReference type="Pfam" id="PF20148">
    <property type="entry name" value="DUF6531"/>
    <property type="match status" value="1"/>
</dbReference>
<dbReference type="PANTHER" id="PTHR32305">
    <property type="match status" value="1"/>
</dbReference>
<evidence type="ECO:0000256" key="3">
    <source>
        <dbReference type="SAM" id="MobiDB-lite"/>
    </source>
</evidence>
<dbReference type="InterPro" id="IPR022385">
    <property type="entry name" value="Rhs_assc_core"/>
</dbReference>
<dbReference type="InterPro" id="IPR031325">
    <property type="entry name" value="RHS_repeat"/>
</dbReference>
<dbReference type="Pfam" id="PF07591">
    <property type="entry name" value="PT-HINT"/>
    <property type="match status" value="1"/>
</dbReference>
<dbReference type="PROSITE" id="PS50817">
    <property type="entry name" value="INTEIN_N_TER"/>
    <property type="match status" value="1"/>
</dbReference>
<feature type="compositionally biased region" description="Basic and acidic residues" evidence="3">
    <location>
        <begin position="132"/>
        <end position="143"/>
    </location>
</feature>
<dbReference type="InterPro" id="IPR003587">
    <property type="entry name" value="Hint_dom_N"/>
</dbReference>
<dbReference type="Gene3D" id="2.170.16.10">
    <property type="entry name" value="Hedgehog/Intein (Hint) domain"/>
    <property type="match status" value="1"/>
</dbReference>
<dbReference type="PROSITE" id="PS50818">
    <property type="entry name" value="INTEIN_C_TER"/>
    <property type="match status" value="1"/>
</dbReference>
<evidence type="ECO:0000313" key="6">
    <source>
        <dbReference type="Proteomes" id="UP001212097"/>
    </source>
</evidence>
<dbReference type="NCBIfam" id="TIGR03696">
    <property type="entry name" value="Rhs_assc_core"/>
    <property type="match status" value="1"/>
</dbReference>
<dbReference type="InterPro" id="IPR050708">
    <property type="entry name" value="T6SS_VgrG/RHS"/>
</dbReference>
<evidence type="ECO:0000256" key="2">
    <source>
        <dbReference type="SAM" id="Coils"/>
    </source>
</evidence>
<protein>
    <submittedName>
        <fullName evidence="5">Polymorphic toxin-type HINT domain-containing protein</fullName>
    </submittedName>
</protein>
<dbReference type="InterPro" id="IPR056823">
    <property type="entry name" value="TEN-like_YD-shell"/>
</dbReference>
<keyword evidence="6" id="KW-1185">Reference proteome</keyword>
<evidence type="ECO:0000313" key="5">
    <source>
        <dbReference type="EMBL" id="WCC79770.1"/>
    </source>
</evidence>